<dbReference type="InterPro" id="IPR048287">
    <property type="entry name" value="TSPN-like_N"/>
</dbReference>
<reference evidence="18" key="1">
    <citation type="submission" date="2025-08" db="UniProtKB">
        <authorList>
            <consortium name="Ensembl"/>
        </authorList>
    </citation>
    <scope>IDENTIFICATION</scope>
</reference>
<dbReference type="GO" id="GO:0005576">
    <property type="term" value="C:extracellular region"/>
    <property type="evidence" value="ECO:0007669"/>
    <property type="project" value="InterPro"/>
</dbReference>
<dbReference type="PROSITE" id="PS51234">
    <property type="entry name" value="TSP3"/>
    <property type="match status" value="2"/>
</dbReference>
<dbReference type="Pfam" id="PF02412">
    <property type="entry name" value="TSP_3"/>
    <property type="match status" value="4"/>
</dbReference>
<dbReference type="InterPro" id="IPR017897">
    <property type="entry name" value="Thrombospondin_3_rpt"/>
</dbReference>
<dbReference type="FunFam" id="2.60.120.200:FF:000009">
    <property type="entry name" value="Thrombospondin 1"/>
    <property type="match status" value="1"/>
</dbReference>
<evidence type="ECO:0000256" key="9">
    <source>
        <dbReference type="ARBA" id="ARBA00023180"/>
    </source>
</evidence>
<dbReference type="PROSITE" id="PS51236">
    <property type="entry name" value="TSP_CTER"/>
    <property type="match status" value="1"/>
</dbReference>
<dbReference type="SUPFAM" id="SSF57603">
    <property type="entry name" value="FnI-like domain"/>
    <property type="match status" value="1"/>
</dbReference>
<dbReference type="Proteomes" id="UP000261540">
    <property type="component" value="Unplaced"/>
</dbReference>
<proteinExistence type="inferred from homology"/>
<evidence type="ECO:0000256" key="14">
    <source>
        <dbReference type="SAM" id="SignalP"/>
    </source>
</evidence>
<keyword evidence="9" id="KW-0325">Glycoprotein</keyword>
<dbReference type="SMART" id="SM00179">
    <property type="entry name" value="EGF_CA"/>
    <property type="match status" value="2"/>
</dbReference>
<feature type="compositionally biased region" description="Basic and acidic residues" evidence="13">
    <location>
        <begin position="852"/>
        <end position="867"/>
    </location>
</feature>
<dbReference type="InterPro" id="IPR028974">
    <property type="entry name" value="TSP_type-3_rpt"/>
</dbReference>
<dbReference type="Ensembl" id="ENSPKIT00000019704.1">
    <property type="protein sequence ID" value="ENSPKIP00000038710.1"/>
    <property type="gene ID" value="ENSPKIG00000016268.1"/>
</dbReference>
<dbReference type="GeneTree" id="ENSGT00940000157846"/>
<dbReference type="SUPFAM" id="SSF82895">
    <property type="entry name" value="TSP-1 type 1 repeat"/>
    <property type="match status" value="3"/>
</dbReference>
<organism evidence="18 19">
    <name type="scientific">Paramormyrops kingsleyae</name>
    <dbReference type="NCBI Taxonomy" id="1676925"/>
    <lineage>
        <taxon>Eukaryota</taxon>
        <taxon>Metazoa</taxon>
        <taxon>Chordata</taxon>
        <taxon>Craniata</taxon>
        <taxon>Vertebrata</taxon>
        <taxon>Euteleostomi</taxon>
        <taxon>Actinopterygii</taxon>
        <taxon>Neopterygii</taxon>
        <taxon>Teleostei</taxon>
        <taxon>Osteoglossocephala</taxon>
        <taxon>Osteoglossomorpha</taxon>
        <taxon>Osteoglossiformes</taxon>
        <taxon>Mormyridae</taxon>
        <taxon>Paramormyrops</taxon>
    </lineage>
</organism>
<dbReference type="InterPro" id="IPR001881">
    <property type="entry name" value="EGF-like_Ca-bd_dom"/>
</dbReference>
<sequence>MISRSIFYWLSLLVLSISSQSQDGNLEEETVFDLFEISHITRKTLGAKLFRGQDPNAPAYRFIRFDQLPSVRPPALKQILQRMQSSEGFLFVATVRQDRASRGTLLGLEGPGGKRQFEIVSNGRANSLDLVYWLDGSQNVVSFEDVDVADSQWKNITLQVQGENANLYVGCSLVDSFVLDEPFYERLRPDGAHMFVAKGSMRENHFRGLLQNVRFIFDTSVNDILRSKGCETNTVSENVEVVDVSPAISSNIIGKKTEEAMSELGPETCERSCEELSNMFQELKGLRIVVGNLMEGLQKVVSPNPPPTCRHMCWQDGRLFEDKEDWIVDSCTKCTCQESKILCHQITCPVVSCSSPSFVEEECCPVSANGSDDGWSPWSEWTECTVTCGTGTQQRGRSCDATSNPCTGPSIQTRKCSLRKCDSRVRQDGGWSLWSPWSSCSVTCGEGQITRIRHCNSPVPQLGGKDCDGSGRETQKCEASPCPVDGGWGPWSPWATCSATCGGGIRSRTHACNSPRPKYGGKKCQGDATDIDVCNPQDCPVDGCLSNPCFGGVDCNSAPDGSWECGPCPVGFRGNGTFCEDINECDLVSDTCFKLHGSPRCINTNPGFHCLPCPPRYKGNQPFGMGVEAAKKNKQVCEPENPCKDNTHSCHKHAECVYLSHFSDPMYKCECRIGYAGDGIICGEDSDLDGWPNQNLVCGANATYHCKKDNCPNLPNSGQEDFDKDGQGDACDKDDDNDNIDDERDDNCPYMYNTDQKDTDLDGVGDQCDNCPLMHNPDQTDTDNDRVGDQCDNNQDIDEDGHQNNLDNCPYIPNANQADHDKDGKGDACDYDDDNDGVPDDRDNCRLVPNKDQLDADGDGRGDACKDDFDNDSIPDILDVCPENNEISVTDFRKFQMVHLDPKGTTQIDPNWVVRHQGKELVQTANSDPGIAVGFDEFSAVDFSGTFYVNTDRDDDYAGFVFGYQSSARFYVVMWKQITQTYWEDKPSKAFGISGVSLKVVNSTTGTGEHLRNALWHTGNTPGQVQTLWHDPKNIGWKDYTAYRWHLIHRPKTGFIRVVVYEGKQIMADSGPVYDKTYAGGRLGLFVFSQELIFFSDLKYECRGKPLKSSPWFSRPVRVQLNATYKSLWQTR</sequence>
<keyword evidence="6 12" id="KW-0106">Calcium</keyword>
<dbReference type="GO" id="GO:0016525">
    <property type="term" value="P:negative regulation of angiogenesis"/>
    <property type="evidence" value="ECO:0007669"/>
    <property type="project" value="UniProtKB-ARBA"/>
</dbReference>
<evidence type="ECO:0000256" key="12">
    <source>
        <dbReference type="PROSITE-ProRule" id="PRU00634"/>
    </source>
</evidence>
<evidence type="ECO:0000313" key="19">
    <source>
        <dbReference type="Proteomes" id="UP000261540"/>
    </source>
</evidence>
<dbReference type="InterPro" id="IPR013320">
    <property type="entry name" value="ConA-like_dom_sf"/>
</dbReference>
<feature type="region of interest" description="Disordered" evidence="13">
    <location>
        <begin position="717"/>
        <end position="759"/>
    </location>
</feature>
<feature type="chain" id="PRO_5017184268" description="Thrombospondin-2" evidence="14">
    <location>
        <begin position="22"/>
        <end position="1132"/>
    </location>
</feature>
<dbReference type="PROSITE" id="PS50026">
    <property type="entry name" value="EGF_3"/>
    <property type="match status" value="1"/>
</dbReference>
<keyword evidence="5" id="KW-0677">Repeat</keyword>
<dbReference type="InterPro" id="IPR008859">
    <property type="entry name" value="Thrombospondin_C"/>
</dbReference>
<feature type="repeat" description="TSP type-3" evidence="12">
    <location>
        <begin position="818"/>
        <end position="853"/>
    </location>
</feature>
<comment type="caution">
    <text evidence="11">Lacks conserved residue(s) required for the propagation of feature annotation.</text>
</comment>
<feature type="repeat" description="TSP type-3" evidence="12">
    <location>
        <begin position="854"/>
        <end position="889"/>
    </location>
</feature>
<dbReference type="InterPro" id="IPR000884">
    <property type="entry name" value="TSP1_rpt"/>
</dbReference>
<dbReference type="Gene3D" id="2.20.100.10">
    <property type="entry name" value="Thrombospondin type-1 (TSP1) repeat"/>
    <property type="match status" value="3"/>
</dbReference>
<feature type="domain" description="TSP C-terminal" evidence="17">
    <location>
        <begin position="893"/>
        <end position="1107"/>
    </location>
</feature>
<feature type="domain" description="VWFC" evidence="16">
    <location>
        <begin position="311"/>
        <end position="385"/>
    </location>
</feature>
<dbReference type="Gene3D" id="4.10.1080.10">
    <property type="entry name" value="TSP type-3 repeat"/>
    <property type="match status" value="2"/>
</dbReference>
<keyword evidence="7" id="KW-0130">Cell adhesion</keyword>
<dbReference type="PROSITE" id="PS50092">
    <property type="entry name" value="TSP1"/>
    <property type="match status" value="3"/>
</dbReference>
<dbReference type="InterPro" id="IPR024731">
    <property type="entry name" value="NELL2-like_EGF"/>
</dbReference>
<evidence type="ECO:0000313" key="18">
    <source>
        <dbReference type="Ensembl" id="ENSPKIP00000038710.1"/>
    </source>
</evidence>
<evidence type="ECO:0000259" key="15">
    <source>
        <dbReference type="PROSITE" id="PS50026"/>
    </source>
</evidence>
<reference evidence="18" key="2">
    <citation type="submission" date="2025-09" db="UniProtKB">
        <authorList>
            <consortium name="Ensembl"/>
        </authorList>
    </citation>
    <scope>IDENTIFICATION</scope>
</reference>
<keyword evidence="4 14" id="KW-0732">Signal</keyword>
<evidence type="ECO:0000256" key="2">
    <source>
        <dbReference type="ARBA" id="ARBA00022536"/>
    </source>
</evidence>
<dbReference type="PANTHER" id="PTHR10199">
    <property type="entry name" value="THROMBOSPONDIN"/>
    <property type="match status" value="1"/>
</dbReference>
<dbReference type="PROSITE" id="PS50184">
    <property type="entry name" value="VWFC_2"/>
    <property type="match status" value="1"/>
</dbReference>
<dbReference type="InterPro" id="IPR001007">
    <property type="entry name" value="VWF_dom"/>
</dbReference>
<dbReference type="FunFam" id="2.20.100.10:FF:000004">
    <property type="entry name" value="Adhesion G protein-coupled receptor B2"/>
    <property type="match status" value="1"/>
</dbReference>
<dbReference type="FunFam" id="2.10.25.10:FF:000027">
    <property type="entry name" value="Thrombospondin 3"/>
    <property type="match status" value="1"/>
</dbReference>
<keyword evidence="3" id="KW-0358">Heparin-binding</keyword>
<dbReference type="GO" id="GO:0005509">
    <property type="term" value="F:calcium ion binding"/>
    <property type="evidence" value="ECO:0007669"/>
    <property type="project" value="UniProtKB-UniRule"/>
</dbReference>
<comment type="similarity">
    <text evidence="1">Belongs to the thrombospondin family.</text>
</comment>
<evidence type="ECO:0000259" key="16">
    <source>
        <dbReference type="PROSITE" id="PS50184"/>
    </source>
</evidence>
<dbReference type="FunFam" id="2.10.25.10:FF:000025">
    <property type="entry name" value="Thrombospondin 3"/>
    <property type="match status" value="1"/>
</dbReference>
<protein>
    <recommendedName>
        <fullName evidence="10">Thrombospondin-2</fullName>
    </recommendedName>
</protein>
<dbReference type="FunFam" id="2.20.100.10:FF:000007">
    <property type="entry name" value="Thrombospondin 1"/>
    <property type="match status" value="2"/>
</dbReference>
<dbReference type="SMART" id="SM00181">
    <property type="entry name" value="EGF"/>
    <property type="match status" value="3"/>
</dbReference>
<evidence type="ECO:0000256" key="13">
    <source>
        <dbReference type="SAM" id="MobiDB-lite"/>
    </source>
</evidence>
<evidence type="ECO:0000256" key="6">
    <source>
        <dbReference type="ARBA" id="ARBA00022837"/>
    </source>
</evidence>
<evidence type="ECO:0000256" key="3">
    <source>
        <dbReference type="ARBA" id="ARBA00022674"/>
    </source>
</evidence>
<dbReference type="PANTHER" id="PTHR10199:SF10">
    <property type="entry name" value="THROMBOSPONDIN-2"/>
    <property type="match status" value="1"/>
</dbReference>
<evidence type="ECO:0000256" key="7">
    <source>
        <dbReference type="ARBA" id="ARBA00022889"/>
    </source>
</evidence>
<name>A0A3B3T7T0_9TELE</name>
<dbReference type="FunFam" id="2.60.120.200:FF:000067">
    <property type="entry name" value="Thrombospondin 2"/>
    <property type="match status" value="1"/>
</dbReference>
<keyword evidence="19" id="KW-1185">Reference proteome</keyword>
<feature type="compositionally biased region" description="Acidic residues" evidence="13">
    <location>
        <begin position="829"/>
        <end position="838"/>
    </location>
</feature>
<dbReference type="FunFam" id="2.10.25.10:FF:000070">
    <property type="entry name" value="Thrombospondin 2"/>
    <property type="match status" value="1"/>
</dbReference>
<evidence type="ECO:0000256" key="4">
    <source>
        <dbReference type="ARBA" id="ARBA00022729"/>
    </source>
</evidence>
<dbReference type="PRINTS" id="PR01705">
    <property type="entry name" value="TSP1REPEAT"/>
</dbReference>
<feature type="signal peptide" evidence="14">
    <location>
        <begin position="1"/>
        <end position="21"/>
    </location>
</feature>
<dbReference type="SUPFAM" id="SSF49899">
    <property type="entry name" value="Concanavalin A-like lectins/glucanases"/>
    <property type="match status" value="2"/>
</dbReference>
<dbReference type="AlphaFoldDB" id="A0A3B3T7T0"/>
<dbReference type="InterPro" id="IPR036383">
    <property type="entry name" value="TSP1_rpt_sf"/>
</dbReference>
<feature type="region of interest" description="Disordered" evidence="13">
    <location>
        <begin position="776"/>
        <end position="867"/>
    </location>
</feature>
<evidence type="ECO:0000256" key="1">
    <source>
        <dbReference type="ARBA" id="ARBA00009456"/>
    </source>
</evidence>
<accession>A0A3B3T7T0</accession>
<dbReference type="FunFam" id="4.10.1080.10:FF:000001">
    <property type="entry name" value="Thrombospondin 3"/>
    <property type="match status" value="1"/>
</dbReference>
<feature type="compositionally biased region" description="Basic and acidic residues" evidence="13">
    <location>
        <begin position="818"/>
        <end position="828"/>
    </location>
</feature>
<evidence type="ECO:0000259" key="17">
    <source>
        <dbReference type="PROSITE" id="PS51236"/>
    </source>
</evidence>
<dbReference type="Pfam" id="PF00090">
    <property type="entry name" value="TSP_1"/>
    <property type="match status" value="3"/>
</dbReference>
<dbReference type="Gene3D" id="2.60.120.200">
    <property type="match status" value="2"/>
</dbReference>
<dbReference type="Pfam" id="PF12947">
    <property type="entry name" value="EGF_3"/>
    <property type="match status" value="1"/>
</dbReference>
<dbReference type="SMART" id="SM00214">
    <property type="entry name" value="VWC"/>
    <property type="match status" value="1"/>
</dbReference>
<dbReference type="SMART" id="SM00210">
    <property type="entry name" value="TSPN"/>
    <property type="match status" value="1"/>
</dbReference>
<evidence type="ECO:0000256" key="8">
    <source>
        <dbReference type="ARBA" id="ARBA00023157"/>
    </source>
</evidence>
<dbReference type="InterPro" id="IPR000742">
    <property type="entry name" value="EGF"/>
</dbReference>
<keyword evidence="8" id="KW-1015">Disulfide bond</keyword>
<dbReference type="Gene3D" id="2.10.70.10">
    <property type="entry name" value="Complement Module, domain 1"/>
    <property type="match status" value="1"/>
</dbReference>
<dbReference type="PROSITE" id="PS01186">
    <property type="entry name" value="EGF_2"/>
    <property type="match status" value="1"/>
</dbReference>
<dbReference type="Gene3D" id="2.10.25.10">
    <property type="entry name" value="Laminin"/>
    <property type="match status" value="2"/>
</dbReference>
<evidence type="ECO:0000256" key="11">
    <source>
        <dbReference type="PROSITE-ProRule" id="PRU00076"/>
    </source>
</evidence>
<dbReference type="SMART" id="SM00209">
    <property type="entry name" value="TSP1"/>
    <property type="match status" value="3"/>
</dbReference>
<dbReference type="Pfam" id="PF05735">
    <property type="entry name" value="TSP_C"/>
    <property type="match status" value="1"/>
</dbReference>
<feature type="compositionally biased region" description="Acidic residues" evidence="13">
    <location>
        <begin position="732"/>
        <end position="745"/>
    </location>
</feature>
<dbReference type="SUPFAM" id="SSF103647">
    <property type="entry name" value="TSP type-3 repeat"/>
    <property type="match status" value="2"/>
</dbReference>
<dbReference type="GO" id="GO:0008201">
    <property type="term" value="F:heparin binding"/>
    <property type="evidence" value="ECO:0007669"/>
    <property type="project" value="UniProtKB-KW"/>
</dbReference>
<feature type="domain" description="EGF-like" evidence="15">
    <location>
        <begin position="639"/>
        <end position="683"/>
    </location>
</feature>
<keyword evidence="2 11" id="KW-0245">EGF-like domain</keyword>
<dbReference type="Pfam" id="PF00093">
    <property type="entry name" value="VWC"/>
    <property type="match status" value="1"/>
</dbReference>
<evidence type="ECO:0000256" key="10">
    <source>
        <dbReference type="ARBA" id="ARBA00072400"/>
    </source>
</evidence>
<evidence type="ECO:0000256" key="5">
    <source>
        <dbReference type="ARBA" id="ARBA00022737"/>
    </source>
</evidence>
<dbReference type="GO" id="GO:0007155">
    <property type="term" value="P:cell adhesion"/>
    <property type="evidence" value="ECO:0007669"/>
    <property type="project" value="UniProtKB-KW"/>
</dbReference>
<dbReference type="InterPro" id="IPR003367">
    <property type="entry name" value="Thrombospondin_3-like_rpt"/>
</dbReference>